<evidence type="ECO:0000313" key="2">
    <source>
        <dbReference type="EMBL" id="QIG78736.1"/>
    </source>
</evidence>
<proteinExistence type="predicted"/>
<dbReference type="EMBL" id="CP049109">
    <property type="protein sequence ID" value="QIG78736.1"/>
    <property type="molecule type" value="Genomic_DNA"/>
</dbReference>
<organism evidence="2 3">
    <name type="scientific">Stakelama tenebrarum</name>
    <dbReference type="NCBI Taxonomy" id="2711215"/>
    <lineage>
        <taxon>Bacteria</taxon>
        <taxon>Pseudomonadati</taxon>
        <taxon>Pseudomonadota</taxon>
        <taxon>Alphaproteobacteria</taxon>
        <taxon>Sphingomonadales</taxon>
        <taxon>Sphingomonadaceae</taxon>
        <taxon>Stakelama</taxon>
    </lineage>
</organism>
<dbReference type="AlphaFoldDB" id="A0A6G6Y2D7"/>
<dbReference type="Proteomes" id="UP000501568">
    <property type="component" value="Chromosome"/>
</dbReference>
<dbReference type="PANTHER" id="PTHR48228:SF5">
    <property type="entry name" value="ALPHA-METHYLACYL-COA RACEMASE"/>
    <property type="match status" value="1"/>
</dbReference>
<keyword evidence="3" id="KW-1185">Reference proteome</keyword>
<dbReference type="InterPro" id="IPR003673">
    <property type="entry name" value="CoA-Trfase_fam_III"/>
</dbReference>
<dbReference type="RefSeq" id="WP_165325734.1">
    <property type="nucleotide sequence ID" value="NZ_CP049109.1"/>
</dbReference>
<dbReference type="PANTHER" id="PTHR48228">
    <property type="entry name" value="SUCCINYL-COA--D-CITRAMALATE COA-TRANSFERASE"/>
    <property type="match status" value="1"/>
</dbReference>
<sequence length="357" mass="38229">MEFTHGPLAGVRIVEFGSTGQVPFAAMLLADMGCDVVRIRRQAPDGSVVAPTLFRGRSEISLDLSDPAAREQALALISLADGVMEGFRPGTMEQLELDPARCLNANPRLVYGRAGGWGFDGPLSQRAGNDINHLALTGALHALGSESTPMPPLNLVGECGGALYLALGMVAGILSSQATGRGQVVDAAQIDGTASMMTLYYALHSGGRWFDKRAANLVDGGAPFYRCYGCADGRHVAVGALEPAYFRALCEGLEIDPARFKQFDRAVWPEMETTFAEAFSRRTRDEWAETFAEVDACVTPVLSLAEAPEHPHNRARDLFGSPLGMTQPMPAPRFSASPSQATAQGAEDLETVLSRWE</sequence>
<dbReference type="InterPro" id="IPR023606">
    <property type="entry name" value="CoA-Trfase_III_dom_1_sf"/>
</dbReference>
<dbReference type="SUPFAM" id="SSF89796">
    <property type="entry name" value="CoA-transferase family III (CaiB/BaiF)"/>
    <property type="match status" value="1"/>
</dbReference>
<dbReference type="Gene3D" id="3.30.1540.10">
    <property type="entry name" value="formyl-coa transferase, domain 3"/>
    <property type="match status" value="1"/>
</dbReference>
<protein>
    <submittedName>
        <fullName evidence="2">CoA transferase</fullName>
    </submittedName>
</protein>
<reference evidence="2 3" key="1">
    <citation type="submission" date="2020-02" db="EMBL/GenBank/DDBJ databases">
        <authorList>
            <person name="Zheng R.K."/>
            <person name="Sun C.M."/>
        </authorList>
    </citation>
    <scope>NUCLEOTIDE SEQUENCE [LARGE SCALE GENOMIC DNA]</scope>
    <source>
        <strain evidence="3">zrk23</strain>
    </source>
</reference>
<keyword evidence="2" id="KW-0808">Transferase</keyword>
<feature type="region of interest" description="Disordered" evidence="1">
    <location>
        <begin position="327"/>
        <end position="357"/>
    </location>
</feature>
<name>A0A6G6Y2D7_9SPHN</name>
<dbReference type="InterPro" id="IPR044855">
    <property type="entry name" value="CoA-Trfase_III_dom3_sf"/>
</dbReference>
<dbReference type="Gene3D" id="3.40.50.10540">
    <property type="entry name" value="Crotonobetainyl-coa:carnitine coa-transferase, domain 1"/>
    <property type="match status" value="1"/>
</dbReference>
<evidence type="ECO:0000313" key="3">
    <source>
        <dbReference type="Proteomes" id="UP000501568"/>
    </source>
</evidence>
<dbReference type="KEGG" id="spzr:G5C33_02305"/>
<dbReference type="Pfam" id="PF02515">
    <property type="entry name" value="CoA_transf_3"/>
    <property type="match status" value="1"/>
</dbReference>
<evidence type="ECO:0000256" key="1">
    <source>
        <dbReference type="SAM" id="MobiDB-lite"/>
    </source>
</evidence>
<gene>
    <name evidence="2" type="ORF">G5C33_02305</name>
</gene>
<accession>A0A6G6Y2D7</accession>
<dbReference type="GO" id="GO:0016740">
    <property type="term" value="F:transferase activity"/>
    <property type="evidence" value="ECO:0007669"/>
    <property type="project" value="UniProtKB-KW"/>
</dbReference>
<dbReference type="InterPro" id="IPR050509">
    <property type="entry name" value="CoA-transferase_III"/>
</dbReference>